<name>A0ABT8KVA1_9BACT</name>
<reference evidence="1" key="1">
    <citation type="submission" date="2023-06" db="EMBL/GenBank/DDBJ databases">
        <title>Genomic of Parafulvivirga corallium.</title>
        <authorList>
            <person name="Wang G."/>
        </authorList>
    </citation>
    <scope>NUCLEOTIDE SEQUENCE</scope>
    <source>
        <strain evidence="1">BMA10</strain>
    </source>
</reference>
<dbReference type="Pfam" id="PF13573">
    <property type="entry name" value="SprB"/>
    <property type="match status" value="3"/>
</dbReference>
<dbReference type="RefSeq" id="WP_346754729.1">
    <property type="nucleotide sequence ID" value="NZ_JAUJEA010000012.1"/>
</dbReference>
<evidence type="ECO:0000313" key="2">
    <source>
        <dbReference type="Proteomes" id="UP001172082"/>
    </source>
</evidence>
<protein>
    <submittedName>
        <fullName evidence="1">SprB repeat-containing protein</fullName>
    </submittedName>
</protein>
<keyword evidence="2" id="KW-1185">Reference proteome</keyword>
<dbReference type="EMBL" id="JAUJEA010000012">
    <property type="protein sequence ID" value="MDN5204706.1"/>
    <property type="molecule type" value="Genomic_DNA"/>
</dbReference>
<proteinExistence type="predicted"/>
<dbReference type="Proteomes" id="UP001172082">
    <property type="component" value="Unassembled WGS sequence"/>
</dbReference>
<comment type="caution">
    <text evidence="1">The sequence shown here is derived from an EMBL/GenBank/DDBJ whole genome shotgun (WGS) entry which is preliminary data.</text>
</comment>
<evidence type="ECO:0000313" key="1">
    <source>
        <dbReference type="EMBL" id="MDN5204706.1"/>
    </source>
</evidence>
<dbReference type="InterPro" id="IPR025667">
    <property type="entry name" value="SprB_repeat"/>
</dbReference>
<accession>A0ABT8KVA1</accession>
<sequence>MTFQTALKPKVALYYSIKSLRNIFLITLLVPFLSPDLFSQDILSDISNFRFFYGHYDTIDHEGRRSNRHKLITDTLMYDPYSYDEIPVLAPGSRSSYRLGNDDVNAQAEKITYTFKVTPESSLFLYQYAIVLEDPGHDPEDQPKFEIIVTENGKIFDDKCGYYKVVAAEDIPGFKTYKGHRNKKDAEVRYKTWTSVGIDLTHLMGRKISIEFSTYDCKRKAHFGYAYLNARHARLELKVKYCPGDDYATITAPEGFNYLWNTGEKSRSIKVDSDELDKDYYCTLTSVTGCEVTLQVEEIIKPKIINASVDISSFKNGFNISCNGANDGFLAVDIKGGVPPYRVIWNDGEVGASRQGLKAGDYQATIFDQMGCEKKIVATLYEPEGVKADIISTDVTCFNGADGTASVKMKSNNLLKYYDMLWSNGATTNQVNNLRKGDHNVKISNKSGCSLLTFKIEEPEPIDAAVQSTNLTCPGGSDGTITVEASGGNAPYTYSLGDRHRQNSPFINNLGAGFYNLTITDQNNCSVNKDIELLEPDPITIKYDSSNYNGYHICCYGDNNGEIFITEINGGNSPYNIRWSDGSTAYNRDALGPGLISLSITDRIGCESLITFDIKEPPKLKLDISPKVFTKPDPFKLLEFRAYGGVPTYTMQLFKNEKLIKTKDGGKLSKLVRGGSQFSALVTDANNCTKQGFKMVPKNSDLRGRTPIAGNYRKGIMKELPCRNPVKQ</sequence>
<organism evidence="1 2">
    <name type="scientific">Splendidivirga corallicola</name>
    <dbReference type="NCBI Taxonomy" id="3051826"/>
    <lineage>
        <taxon>Bacteria</taxon>
        <taxon>Pseudomonadati</taxon>
        <taxon>Bacteroidota</taxon>
        <taxon>Cytophagia</taxon>
        <taxon>Cytophagales</taxon>
        <taxon>Splendidivirgaceae</taxon>
        <taxon>Splendidivirga</taxon>
    </lineage>
</organism>
<gene>
    <name evidence="1" type="ORF">QQ008_25165</name>
</gene>
<dbReference type="Gene3D" id="2.60.40.740">
    <property type="match status" value="1"/>
</dbReference>